<gene>
    <name evidence="1" type="ordered locus">Tph_c02840</name>
</gene>
<name>K4LC71_THEPS</name>
<reference evidence="1 2" key="1">
    <citation type="journal article" date="2012" name="BMC Genomics">
        <title>Genome-guided analysis of physiological and morphological traits of the fermentative acetate oxidizer Thermacetogenium phaeum.</title>
        <authorList>
            <person name="Oehler D."/>
            <person name="Poehlein A."/>
            <person name="Leimbach A."/>
            <person name="Muller N."/>
            <person name="Daniel R."/>
            <person name="Gottschalk G."/>
            <person name="Schink B."/>
        </authorList>
    </citation>
    <scope>NUCLEOTIDE SEQUENCE [LARGE SCALE GENOMIC DNA]</scope>
    <source>
        <strain evidence="2">ATCC BAA-254 / DSM 26808 / PB</strain>
    </source>
</reference>
<dbReference type="EMBL" id="CP003732">
    <property type="protein sequence ID" value="AFV10531.1"/>
    <property type="molecule type" value="Genomic_DNA"/>
</dbReference>
<proteinExistence type="predicted"/>
<dbReference type="AlphaFoldDB" id="K4LC71"/>
<dbReference type="KEGG" id="tpz:Tph_c02840"/>
<protein>
    <submittedName>
        <fullName evidence="1">Uncharacterized protein</fullName>
    </submittedName>
</protein>
<dbReference type="Proteomes" id="UP000000467">
    <property type="component" value="Chromosome"/>
</dbReference>
<dbReference type="eggNOG" id="ENOG502ZQX6">
    <property type="taxonomic scope" value="Bacteria"/>
</dbReference>
<evidence type="ECO:0000313" key="1">
    <source>
        <dbReference type="EMBL" id="AFV10531.1"/>
    </source>
</evidence>
<keyword evidence="2" id="KW-1185">Reference proteome</keyword>
<accession>K4LC71</accession>
<dbReference type="HOGENOM" id="CLU_1377558_0_0_9"/>
<dbReference type="STRING" id="1089553.Tph_c02840"/>
<sequence length="198" mass="22841">MRVHSLYKFYQAHFGYPRASTDRQGLAFALAVKDCINVLQEIYQRNNLQPISEYQDSLYARRLTLCFLKNLKDLAASRFQDPLRSLRYLDYEIEVSPQLLQLGRKSGLFISSPLLWYHQQSELIFLTFGASGNMTAELGVFRTLSEQLSIQKLSVSPVELYTYWNLIDGEATTCVRRKIQPAPVDRIIHTCNQVLNAK</sequence>
<dbReference type="RefSeq" id="WP_015049450.1">
    <property type="nucleotide sequence ID" value="NC_018870.1"/>
</dbReference>
<evidence type="ECO:0000313" key="2">
    <source>
        <dbReference type="Proteomes" id="UP000000467"/>
    </source>
</evidence>
<organism evidence="1 2">
    <name type="scientific">Thermacetogenium phaeum (strain ATCC BAA-254 / DSM 26808 / PB)</name>
    <dbReference type="NCBI Taxonomy" id="1089553"/>
    <lineage>
        <taxon>Bacteria</taxon>
        <taxon>Bacillati</taxon>
        <taxon>Bacillota</taxon>
        <taxon>Clostridia</taxon>
        <taxon>Thermoanaerobacterales</taxon>
        <taxon>Thermoanaerobacteraceae</taxon>
        <taxon>Thermacetogenium</taxon>
    </lineage>
</organism>